<dbReference type="GO" id="GO:0000209">
    <property type="term" value="P:protein polyubiquitination"/>
    <property type="evidence" value="ECO:0007669"/>
    <property type="project" value="TreeGrafter"/>
</dbReference>
<dbReference type="UniPathway" id="UPA00143"/>
<keyword evidence="8" id="KW-0808">Transferase</keyword>
<dbReference type="GO" id="GO:0005737">
    <property type="term" value="C:cytoplasm"/>
    <property type="evidence" value="ECO:0007669"/>
    <property type="project" value="UniProtKB-SubCell"/>
</dbReference>
<dbReference type="GO" id="GO:0006511">
    <property type="term" value="P:ubiquitin-dependent protein catabolic process"/>
    <property type="evidence" value="ECO:0007669"/>
    <property type="project" value="InterPro"/>
</dbReference>
<accession>A0A4V1M4H0</accession>
<comment type="catalytic activity">
    <reaction evidence="1">
        <text>S-ubiquitinyl-[E2 ubiquitin-conjugating enzyme]-L-cysteine + [acceptor protein]-L-lysine = [E2 ubiquitin-conjugating enzyme]-L-cysteine + N(6)-ubiquitinyl-[acceptor protein]-L-lysine.</text>
        <dbReference type="EC" id="2.3.2.27"/>
    </reaction>
</comment>
<evidence type="ECO:0000256" key="3">
    <source>
        <dbReference type="ARBA" id="ARBA00004496"/>
    </source>
</evidence>
<dbReference type="SMART" id="SM00504">
    <property type="entry name" value="Ubox"/>
    <property type="match status" value="1"/>
</dbReference>
<organism evidence="12 13">
    <name type="scientific">Tremella mesenterica</name>
    <name type="common">Jelly fungus</name>
    <dbReference type="NCBI Taxonomy" id="5217"/>
    <lineage>
        <taxon>Eukaryota</taxon>
        <taxon>Fungi</taxon>
        <taxon>Dikarya</taxon>
        <taxon>Basidiomycota</taxon>
        <taxon>Agaricomycotina</taxon>
        <taxon>Tremellomycetes</taxon>
        <taxon>Tremellales</taxon>
        <taxon>Tremellaceae</taxon>
        <taxon>Tremella</taxon>
    </lineage>
</organism>
<dbReference type="EMBL" id="SDIL01000019">
    <property type="protein sequence ID" value="RXK40337.1"/>
    <property type="molecule type" value="Genomic_DNA"/>
</dbReference>
<reference evidence="12 13" key="1">
    <citation type="submission" date="2016-06" db="EMBL/GenBank/DDBJ databases">
        <title>Evolution of pathogenesis and genome organization in the Tremellales.</title>
        <authorList>
            <person name="Cuomo C."/>
            <person name="Litvintseva A."/>
            <person name="Heitman J."/>
            <person name="Chen Y."/>
            <person name="Sun S."/>
            <person name="Springer D."/>
            <person name="Dromer F."/>
            <person name="Young S."/>
            <person name="Zeng Q."/>
            <person name="Chapman S."/>
            <person name="Gujja S."/>
            <person name="Saif S."/>
            <person name="Birren B."/>
        </authorList>
    </citation>
    <scope>NUCLEOTIDE SEQUENCE [LARGE SCALE GENOMIC DNA]</scope>
    <source>
        <strain evidence="12 13">ATCC 28783</strain>
    </source>
</reference>
<dbReference type="InParanoid" id="A0A4V1M4H0"/>
<dbReference type="GO" id="GO:0000151">
    <property type="term" value="C:ubiquitin ligase complex"/>
    <property type="evidence" value="ECO:0007669"/>
    <property type="project" value="InterPro"/>
</dbReference>
<keyword evidence="9" id="KW-0833">Ubl conjugation pathway</keyword>
<dbReference type="STRING" id="5217.A0A4V1M4H0"/>
<evidence type="ECO:0000256" key="2">
    <source>
        <dbReference type="ARBA" id="ARBA00004123"/>
    </source>
</evidence>
<evidence type="ECO:0000256" key="4">
    <source>
        <dbReference type="ARBA" id="ARBA00004906"/>
    </source>
</evidence>
<comment type="caution">
    <text evidence="12">The sequence shown here is derived from an EMBL/GenBank/DDBJ whole genome shotgun (WGS) entry which is preliminary data.</text>
</comment>
<dbReference type="GO" id="GO:0036503">
    <property type="term" value="P:ERAD pathway"/>
    <property type="evidence" value="ECO:0007669"/>
    <property type="project" value="InterPro"/>
</dbReference>
<keyword evidence="7" id="KW-0963">Cytoplasm</keyword>
<dbReference type="Gene3D" id="3.30.40.10">
    <property type="entry name" value="Zinc/RING finger domain, C3HC4 (zinc finger)"/>
    <property type="match status" value="1"/>
</dbReference>
<evidence type="ECO:0000313" key="13">
    <source>
        <dbReference type="Proteomes" id="UP000289152"/>
    </source>
</evidence>
<keyword evidence="10" id="KW-0539">Nucleus</keyword>
<dbReference type="AlphaFoldDB" id="A0A4V1M4H0"/>
<dbReference type="InterPro" id="IPR013083">
    <property type="entry name" value="Znf_RING/FYVE/PHD"/>
</dbReference>
<comment type="similarity">
    <text evidence="5">Belongs to the ubiquitin conjugation factor E4 family.</text>
</comment>
<evidence type="ECO:0000256" key="7">
    <source>
        <dbReference type="ARBA" id="ARBA00022490"/>
    </source>
</evidence>
<evidence type="ECO:0000256" key="8">
    <source>
        <dbReference type="ARBA" id="ARBA00022679"/>
    </source>
</evidence>
<gene>
    <name evidence="12" type="ORF">M231_02320</name>
</gene>
<dbReference type="PROSITE" id="PS51698">
    <property type="entry name" value="U_BOX"/>
    <property type="match status" value="1"/>
</dbReference>
<comment type="subcellular location">
    <subcellularLocation>
        <location evidence="3">Cytoplasm</location>
    </subcellularLocation>
    <subcellularLocation>
        <location evidence="2">Nucleus</location>
    </subcellularLocation>
</comment>
<dbReference type="InterPro" id="IPR019474">
    <property type="entry name" value="Ub_conjug_fac_E4_core"/>
</dbReference>
<protein>
    <recommendedName>
        <fullName evidence="6">RING-type E3 ubiquitin transferase</fullName>
        <ecNumber evidence="6">2.3.2.27</ecNumber>
    </recommendedName>
</protein>
<evidence type="ECO:0000256" key="10">
    <source>
        <dbReference type="ARBA" id="ARBA00023242"/>
    </source>
</evidence>
<dbReference type="SUPFAM" id="SSF57850">
    <property type="entry name" value="RING/U-box"/>
    <property type="match status" value="1"/>
</dbReference>
<evidence type="ECO:0000259" key="11">
    <source>
        <dbReference type="PROSITE" id="PS51698"/>
    </source>
</evidence>
<name>A0A4V1M4H0_TREME</name>
<dbReference type="Pfam" id="PF10408">
    <property type="entry name" value="Ufd2P_core"/>
    <property type="match status" value="1"/>
</dbReference>
<keyword evidence="13" id="KW-1185">Reference proteome</keyword>
<evidence type="ECO:0000256" key="5">
    <source>
        <dbReference type="ARBA" id="ARBA00007434"/>
    </source>
</evidence>
<dbReference type="PANTHER" id="PTHR13931">
    <property type="entry name" value="UBIQUITINATION FACTOR E4"/>
    <property type="match status" value="1"/>
</dbReference>
<dbReference type="PANTHER" id="PTHR13931:SF2">
    <property type="entry name" value="UBIQUITIN CONJUGATION FACTOR E4 B"/>
    <property type="match status" value="1"/>
</dbReference>
<evidence type="ECO:0000256" key="1">
    <source>
        <dbReference type="ARBA" id="ARBA00000900"/>
    </source>
</evidence>
<dbReference type="Proteomes" id="UP000289152">
    <property type="component" value="Unassembled WGS sequence"/>
</dbReference>
<dbReference type="InterPro" id="IPR003613">
    <property type="entry name" value="Ubox_domain"/>
</dbReference>
<feature type="non-terminal residue" evidence="12">
    <location>
        <position position="1"/>
    </location>
</feature>
<evidence type="ECO:0000256" key="6">
    <source>
        <dbReference type="ARBA" id="ARBA00012483"/>
    </source>
</evidence>
<dbReference type="GO" id="GO:0034450">
    <property type="term" value="F:ubiquitin-ubiquitin ligase activity"/>
    <property type="evidence" value="ECO:0007669"/>
    <property type="project" value="InterPro"/>
</dbReference>
<evidence type="ECO:0000256" key="9">
    <source>
        <dbReference type="ARBA" id="ARBA00022786"/>
    </source>
</evidence>
<dbReference type="Pfam" id="PF04564">
    <property type="entry name" value="U-box"/>
    <property type="match status" value="1"/>
</dbReference>
<dbReference type="FunCoup" id="A0A4V1M4H0">
    <property type="interactions" value="900"/>
</dbReference>
<dbReference type="FunFam" id="3.30.40.10:FF:000055">
    <property type="entry name" value="Ubiquitin conjugation factor e4 a"/>
    <property type="match status" value="1"/>
</dbReference>
<feature type="domain" description="U-box" evidence="11">
    <location>
        <begin position="901"/>
        <end position="974"/>
    </location>
</feature>
<dbReference type="InterPro" id="IPR045132">
    <property type="entry name" value="UBE4"/>
</dbReference>
<dbReference type="VEuPathDB" id="FungiDB:TREMEDRAFT_71303"/>
<dbReference type="EC" id="2.3.2.27" evidence="6"/>
<dbReference type="OrthoDB" id="20295at2759"/>
<proteinExistence type="inferred from homology"/>
<comment type="pathway">
    <text evidence="4">Protein modification; protein ubiquitination.</text>
</comment>
<evidence type="ECO:0000313" key="12">
    <source>
        <dbReference type="EMBL" id="RXK40337.1"/>
    </source>
</evidence>
<dbReference type="GO" id="GO:0005634">
    <property type="term" value="C:nucleus"/>
    <property type="evidence" value="ECO:0007669"/>
    <property type="project" value="UniProtKB-SubCell"/>
</dbReference>
<sequence>STIAQQSDWRLCWLKDLADELREEGAPVLTSTGILDRLLISRLSLDPKIMARSDDPDIINVLAGMVQDETVFEYLTGCWKRLHAANREVSRLNFTSSEKERWRITSDKTRNLLLSYCGMTLEDPSMFPQPDTKPTGPAEFLPILLALTPSGPGTTPSDHSSAHISHNALGPSDLLPFLNDMALVAEQAISEIITPTLSLFFQEWFKLPRPDILGDEWRRYLGAVVTLVLVKPIAACLPSLSIWMASGVTPEKVEWQSLLGPLTRLSVYPREFPQIWKLNFSNPTNRKRADIDANKSNLRHTLNSLQNSLFTIYNSIIRASPAAREEVLHFFGLVARLNQKRAGMQVDYRNVSSDGFMTNLHYVLLKLFEPAMDVRYSKIDKVDPEYLRSSKLVEIGDETKIRASKEEADEYYSISVEKSSNFITEVFYLCNVFQHLGIVKTIAQRGKAERNMIDIEKQLKQSEASRAEWTGNPALEAQGEAAIAKLKADLAILHASLHAYDTQLLDPVFYRLNLTFLGFMMTWLVRLVDPHRHHPSPTITLPLSSEAPQQFRMLPEYFFDNVVEYCDFLSRYDPNAFDSSDKDTFITFAITFLSPGYVNNPFLKAKLVSVLAHGLYPVGYWRKGPMFDRLSYHPLSTQYLMPTLIRFFIDVEMTGGHTQFWDKFNFRRDISRIVKSMWENPLHREAFVQSRKDDFDQFIKFINMLMSDTTFHLEESLTNLAKINHIESLKANAAEWDDRPETERSDLAQQLRQAESSAPFHTQMGLDHVKLIRDFTATTKEPFVTAEIVDRLAATLDENVVMLVGPKMQDLRVADPDRFSFKPKELLAAIAQIYLNLAGEADFIRAVANDGRSYSKELFERFARILKNRAIMTDAEVAEVISFTQKVEDMRATVMMEDERDIPDEFLGGSLPLMKDPVILPVSRVVIDRSTIRTVLLSKELDPFNNMPLKLEDCIPDTELKAKIDAWSADTAVKRSDVMEVDDL</sequence>